<sequence length="506" mass="58856">MIIDTNGFSYINGELITFYEINDNCTDNEYIYVTFLFNMLTYGQYNGCLNMGKKIINNAIISRFDITNVFENIYDGDAKVFDIQKICMYEKNIKIVKESLTGNMTIYLFCSNNKITNIKNQPLVKSPSQSKETIKCCSSNANLLCKEGSCGMYQRIIFDRKKNITFKVKKVMCTHHLIGFLYLESQKYGIHFRTMYIFLILLTKFSIILLINCNCFTFQNYYLLGNLTIKNNSEIDCKDEKEDCVYISLNIPDFAIGNFHSCSSDISNILTKIFNRRLDILELFYKAKDNKTNLFQANYFCKNFNNIIWKGDSLSGEVKLYTYCHSQNVIFNETNIVKYVPPNSSAVPVLCYSNYDNEKIYNCSEGYCSMFQISYITDPGEYQQKISKLTCPFEMYNFLKDLSDDNLLYSTIKKNFYNIGKYCSSMDQFSMLVINGTLSYYYYIKCFNPLIYDNYITPEIPIINASKINSINHCKGNTKIANNNTNQNPLLLYIIFLKILKDYITN</sequence>
<name>A0A090LNC8_STRRB</name>
<dbReference type="CTD" id="36382044"/>
<dbReference type="AlphaFoldDB" id="A0A090LNC8"/>
<dbReference type="EMBL" id="LN609529">
    <property type="protein sequence ID" value="CEF69674.1"/>
    <property type="molecule type" value="Genomic_DNA"/>
</dbReference>
<reference evidence="2 3" key="1">
    <citation type="submission" date="2014-09" db="EMBL/GenBank/DDBJ databases">
        <authorList>
            <person name="Martin A.A."/>
        </authorList>
    </citation>
    <scope>NUCLEOTIDE SEQUENCE</scope>
    <source>
        <strain evidence="3">ED321</strain>
        <strain evidence="2">ED321 Heterogonic</strain>
    </source>
</reference>
<keyword evidence="1" id="KW-1133">Transmembrane helix</keyword>
<accession>A0A090LNC8</accession>
<dbReference type="GeneID" id="36382044"/>
<reference evidence="4" key="2">
    <citation type="submission" date="2020-12" db="UniProtKB">
        <authorList>
            <consortium name="WormBaseParasite"/>
        </authorList>
    </citation>
    <scope>IDENTIFICATION</scope>
</reference>
<feature type="transmembrane region" description="Helical" evidence="1">
    <location>
        <begin position="194"/>
        <end position="211"/>
    </location>
</feature>
<evidence type="ECO:0000313" key="4">
    <source>
        <dbReference type="WBParaSite" id="SRAE_2000432100.1"/>
    </source>
</evidence>
<proteinExistence type="predicted"/>
<dbReference type="RefSeq" id="XP_024508873.1">
    <property type="nucleotide sequence ID" value="XM_024643177.1"/>
</dbReference>
<dbReference type="Proteomes" id="UP000035682">
    <property type="component" value="Unplaced"/>
</dbReference>
<evidence type="ECO:0000313" key="2">
    <source>
        <dbReference type="EMBL" id="CEF69674.1"/>
    </source>
</evidence>
<protein>
    <submittedName>
        <fullName evidence="2 4">Uncharacterized protein</fullName>
    </submittedName>
</protein>
<keyword evidence="1" id="KW-0472">Membrane</keyword>
<evidence type="ECO:0000313" key="3">
    <source>
        <dbReference type="Proteomes" id="UP000035682"/>
    </source>
</evidence>
<dbReference type="STRING" id="34506.A0A090LNC8"/>
<evidence type="ECO:0000313" key="5">
    <source>
        <dbReference type="WormBase" id="SRAE_2000432100"/>
    </source>
</evidence>
<keyword evidence="1" id="KW-0812">Transmembrane</keyword>
<organism evidence="2">
    <name type="scientific">Strongyloides ratti</name>
    <name type="common">Parasitic roundworm</name>
    <dbReference type="NCBI Taxonomy" id="34506"/>
    <lineage>
        <taxon>Eukaryota</taxon>
        <taxon>Metazoa</taxon>
        <taxon>Ecdysozoa</taxon>
        <taxon>Nematoda</taxon>
        <taxon>Chromadorea</taxon>
        <taxon>Rhabditida</taxon>
        <taxon>Tylenchina</taxon>
        <taxon>Panagrolaimomorpha</taxon>
        <taxon>Strongyloidoidea</taxon>
        <taxon>Strongyloididae</taxon>
        <taxon>Strongyloides</taxon>
    </lineage>
</organism>
<dbReference type="WBParaSite" id="SRAE_2000432100.1">
    <property type="protein sequence ID" value="SRAE_2000432100.1"/>
    <property type="gene ID" value="WBGene00264551"/>
</dbReference>
<dbReference type="WormBase" id="SRAE_2000432100">
    <property type="protein sequence ID" value="SRP05747"/>
    <property type="gene ID" value="WBGene00264551"/>
</dbReference>
<keyword evidence="3" id="KW-1185">Reference proteome</keyword>
<evidence type="ECO:0000256" key="1">
    <source>
        <dbReference type="SAM" id="Phobius"/>
    </source>
</evidence>
<gene>
    <name evidence="2 4 5" type="ORF">SRAE_2000432100</name>
</gene>